<dbReference type="Pfam" id="PF00903">
    <property type="entry name" value="Glyoxalase"/>
    <property type="match status" value="1"/>
</dbReference>
<dbReference type="Proteomes" id="UP001519295">
    <property type="component" value="Unassembled WGS sequence"/>
</dbReference>
<evidence type="ECO:0000313" key="3">
    <source>
        <dbReference type="Proteomes" id="UP001519295"/>
    </source>
</evidence>
<evidence type="ECO:0000313" key="2">
    <source>
        <dbReference type="EMBL" id="MBP2366871.1"/>
    </source>
</evidence>
<reference evidence="2 3" key="1">
    <citation type="submission" date="2021-03" db="EMBL/GenBank/DDBJ databases">
        <title>Sequencing the genomes of 1000 actinobacteria strains.</title>
        <authorList>
            <person name="Klenk H.-P."/>
        </authorList>
    </citation>
    <scope>NUCLEOTIDE SEQUENCE [LARGE SCALE GENOMIC DNA]</scope>
    <source>
        <strain evidence="2 3">DSM 45256</strain>
    </source>
</reference>
<accession>A0ABS4VSH0</accession>
<keyword evidence="3" id="KW-1185">Reference proteome</keyword>
<evidence type="ECO:0000259" key="1">
    <source>
        <dbReference type="Pfam" id="PF00903"/>
    </source>
</evidence>
<dbReference type="SUPFAM" id="SSF54593">
    <property type="entry name" value="Glyoxalase/Bleomycin resistance protein/Dihydroxybiphenyl dioxygenase"/>
    <property type="match status" value="1"/>
</dbReference>
<sequence length="99" mass="11008">MTPSQIGDISHVAITVTDIDASRAWYTELLGRDPLMDEDTGRFQHVVYQLGATLLSLHGFAALHSEEPFDELRPGLDHIGFGCACQRRVRSDPLATVWD</sequence>
<dbReference type="InterPro" id="IPR004360">
    <property type="entry name" value="Glyas_Fos-R_dOase_dom"/>
</dbReference>
<comment type="caution">
    <text evidence="2">The sequence shown here is derived from an EMBL/GenBank/DDBJ whole genome shotgun (WGS) entry which is preliminary data.</text>
</comment>
<gene>
    <name evidence="2" type="ORF">JOF36_002567</name>
</gene>
<organism evidence="2 3">
    <name type="scientific">Pseudonocardia parietis</name>
    <dbReference type="NCBI Taxonomy" id="570936"/>
    <lineage>
        <taxon>Bacteria</taxon>
        <taxon>Bacillati</taxon>
        <taxon>Actinomycetota</taxon>
        <taxon>Actinomycetes</taxon>
        <taxon>Pseudonocardiales</taxon>
        <taxon>Pseudonocardiaceae</taxon>
        <taxon>Pseudonocardia</taxon>
    </lineage>
</organism>
<protein>
    <submittedName>
        <fullName evidence="2">Catechol 2,3-dioxygenase-like lactoylglutathione lyase family enzyme</fullName>
    </submittedName>
</protein>
<proteinExistence type="predicted"/>
<dbReference type="EMBL" id="JAGINU010000001">
    <property type="protein sequence ID" value="MBP2366871.1"/>
    <property type="molecule type" value="Genomic_DNA"/>
</dbReference>
<feature type="domain" description="Glyoxalase/fosfomycin resistance/dioxygenase" evidence="1">
    <location>
        <begin position="9"/>
        <end position="70"/>
    </location>
</feature>
<dbReference type="InterPro" id="IPR029068">
    <property type="entry name" value="Glyas_Bleomycin-R_OHBP_Dase"/>
</dbReference>
<name>A0ABS4VSH0_9PSEU</name>
<dbReference type="Gene3D" id="3.10.180.10">
    <property type="entry name" value="2,3-Dihydroxybiphenyl 1,2-Dioxygenase, domain 1"/>
    <property type="match status" value="1"/>
</dbReference>